<evidence type="ECO:0000313" key="2">
    <source>
        <dbReference type="Proteomes" id="UP001152562"/>
    </source>
</evidence>
<dbReference type="AlphaFoldDB" id="A0A9P0TW11"/>
<gene>
    <name evidence="1" type="ORF">PIBRA_LOCUS10677</name>
</gene>
<evidence type="ECO:0000313" key="1">
    <source>
        <dbReference type="EMBL" id="CAH4034496.1"/>
    </source>
</evidence>
<proteinExistence type="predicted"/>
<sequence>MLSVQRVTLTRYITIKGLQALVNRLECANDCHILPTAHPNYQVQARREHDPQLQFPAIWRDAITANVEMKCGPDWRHLTI</sequence>
<dbReference type="EMBL" id="CALOZG010000040">
    <property type="protein sequence ID" value="CAH4034496.1"/>
    <property type="molecule type" value="Genomic_DNA"/>
</dbReference>
<reference evidence="1" key="1">
    <citation type="submission" date="2022-05" db="EMBL/GenBank/DDBJ databases">
        <authorList>
            <person name="Okamura Y."/>
        </authorList>
    </citation>
    <scope>NUCLEOTIDE SEQUENCE</scope>
</reference>
<accession>A0A9P0TW11</accession>
<comment type="caution">
    <text evidence="1">The sequence shown here is derived from an EMBL/GenBank/DDBJ whole genome shotgun (WGS) entry which is preliminary data.</text>
</comment>
<keyword evidence="2" id="KW-1185">Reference proteome</keyword>
<protein>
    <submittedName>
        <fullName evidence="1">Uncharacterized protein</fullName>
    </submittedName>
</protein>
<name>A0A9P0TW11_PIEBR</name>
<organism evidence="1 2">
    <name type="scientific">Pieris brassicae</name>
    <name type="common">White butterfly</name>
    <name type="synonym">Large white butterfly</name>
    <dbReference type="NCBI Taxonomy" id="7116"/>
    <lineage>
        <taxon>Eukaryota</taxon>
        <taxon>Metazoa</taxon>
        <taxon>Ecdysozoa</taxon>
        <taxon>Arthropoda</taxon>
        <taxon>Hexapoda</taxon>
        <taxon>Insecta</taxon>
        <taxon>Pterygota</taxon>
        <taxon>Neoptera</taxon>
        <taxon>Endopterygota</taxon>
        <taxon>Lepidoptera</taxon>
        <taxon>Glossata</taxon>
        <taxon>Ditrysia</taxon>
        <taxon>Papilionoidea</taxon>
        <taxon>Pieridae</taxon>
        <taxon>Pierinae</taxon>
        <taxon>Pieris</taxon>
    </lineage>
</organism>
<dbReference type="Proteomes" id="UP001152562">
    <property type="component" value="Unassembled WGS sequence"/>
</dbReference>